<name>G5A8T4_PHYSP</name>
<feature type="region of interest" description="Disordered" evidence="2">
    <location>
        <begin position="157"/>
        <end position="198"/>
    </location>
</feature>
<feature type="compositionally biased region" description="Low complexity" evidence="2">
    <location>
        <begin position="172"/>
        <end position="190"/>
    </location>
</feature>
<gene>
    <name evidence="3" type="ORF">PHYSODRAFT_254152</name>
</gene>
<dbReference type="RefSeq" id="XP_009536482.1">
    <property type="nucleotide sequence ID" value="XM_009538187.1"/>
</dbReference>
<dbReference type="EMBL" id="JH159161">
    <property type="protein sequence ID" value="EGZ08310.1"/>
    <property type="molecule type" value="Genomic_DNA"/>
</dbReference>
<dbReference type="KEGG" id="psoj:PHYSODRAFT_254152"/>
<dbReference type="Proteomes" id="UP000002640">
    <property type="component" value="Unassembled WGS sequence"/>
</dbReference>
<evidence type="ECO:0000313" key="3">
    <source>
        <dbReference type="EMBL" id="EGZ08310.1"/>
    </source>
</evidence>
<evidence type="ECO:0000256" key="2">
    <source>
        <dbReference type="SAM" id="MobiDB-lite"/>
    </source>
</evidence>
<dbReference type="InParanoid" id="G5A8T4"/>
<dbReference type="InterPro" id="IPR046347">
    <property type="entry name" value="bZIP_sf"/>
</dbReference>
<feature type="region of interest" description="Disordered" evidence="2">
    <location>
        <begin position="63"/>
        <end position="115"/>
    </location>
</feature>
<reference evidence="3 4" key="1">
    <citation type="journal article" date="2006" name="Science">
        <title>Phytophthora genome sequences uncover evolutionary origins and mechanisms of pathogenesis.</title>
        <authorList>
            <person name="Tyler B.M."/>
            <person name="Tripathy S."/>
            <person name="Zhang X."/>
            <person name="Dehal P."/>
            <person name="Jiang R.H."/>
            <person name="Aerts A."/>
            <person name="Arredondo F.D."/>
            <person name="Baxter L."/>
            <person name="Bensasson D."/>
            <person name="Beynon J.L."/>
            <person name="Chapman J."/>
            <person name="Damasceno C.M."/>
            <person name="Dorrance A.E."/>
            <person name="Dou D."/>
            <person name="Dickerman A.W."/>
            <person name="Dubchak I.L."/>
            <person name="Garbelotto M."/>
            <person name="Gijzen M."/>
            <person name="Gordon S.G."/>
            <person name="Govers F."/>
            <person name="Grunwald N.J."/>
            <person name="Huang W."/>
            <person name="Ivors K.L."/>
            <person name="Jones R.W."/>
            <person name="Kamoun S."/>
            <person name="Krampis K."/>
            <person name="Lamour K.H."/>
            <person name="Lee M.K."/>
            <person name="McDonald W.H."/>
            <person name="Medina M."/>
            <person name="Meijer H.J."/>
            <person name="Nordberg E.K."/>
            <person name="Maclean D.J."/>
            <person name="Ospina-Giraldo M.D."/>
            <person name="Morris P.F."/>
            <person name="Phuntumart V."/>
            <person name="Putnam N.H."/>
            <person name="Rash S."/>
            <person name="Rose J.K."/>
            <person name="Sakihama Y."/>
            <person name="Salamov A.A."/>
            <person name="Savidor A."/>
            <person name="Scheuring C.F."/>
            <person name="Smith B.M."/>
            <person name="Sobral B.W."/>
            <person name="Terry A."/>
            <person name="Torto-Alalibo T.A."/>
            <person name="Win J."/>
            <person name="Xu Z."/>
            <person name="Zhang H."/>
            <person name="Grigoriev I.V."/>
            <person name="Rokhsar D.S."/>
            <person name="Boore J.L."/>
        </authorList>
    </citation>
    <scope>NUCLEOTIDE SEQUENCE [LARGE SCALE GENOMIC DNA]</scope>
    <source>
        <strain evidence="3 4">P6497</strain>
    </source>
</reference>
<organism evidence="3 4">
    <name type="scientific">Phytophthora sojae (strain P6497)</name>
    <name type="common">Soybean stem and root rot agent</name>
    <name type="synonym">Phytophthora megasperma f. sp. glycines</name>
    <dbReference type="NCBI Taxonomy" id="1094619"/>
    <lineage>
        <taxon>Eukaryota</taxon>
        <taxon>Sar</taxon>
        <taxon>Stramenopiles</taxon>
        <taxon>Oomycota</taxon>
        <taxon>Peronosporomycetes</taxon>
        <taxon>Peronosporales</taxon>
        <taxon>Peronosporaceae</taxon>
        <taxon>Phytophthora</taxon>
    </lineage>
</organism>
<proteinExistence type="predicted"/>
<dbReference type="AlphaFoldDB" id="G5A8T4"/>
<evidence type="ECO:0000256" key="1">
    <source>
        <dbReference type="SAM" id="Coils"/>
    </source>
</evidence>
<keyword evidence="4" id="KW-1185">Reference proteome</keyword>
<feature type="region of interest" description="Disordered" evidence="2">
    <location>
        <begin position="1"/>
        <end position="33"/>
    </location>
</feature>
<dbReference type="GeneID" id="20638469"/>
<dbReference type="GO" id="GO:0003700">
    <property type="term" value="F:DNA-binding transcription factor activity"/>
    <property type="evidence" value="ECO:0007669"/>
    <property type="project" value="InterPro"/>
</dbReference>
<dbReference type="CDD" id="cd14686">
    <property type="entry name" value="bZIP"/>
    <property type="match status" value="1"/>
</dbReference>
<sequence length="323" mass="34685">MRPKMPKKPRRRCRIKLEPGTRPMATRSLTKAKKSLDDLLASASASTTTPPAPCSCACKASNVASKPVAPKPVAPKPDPAPRKASTAAPKPVTPEPEPAAPAPAAPGQTPHTHKMPELAALIVAALDANAPELSIASTATVTASVAAAATSTAPAIAAPDSPIKEEPPPRASTPSATTLALSSPTMSPSSKEIQRKRRKRETIKLPDNICVSGKELKRLKNRIAVNRLRERTQKDVREMEEQLEWYKERCEFLEALVSCCSMCASLRSMRFGDIELLPADKEIAVKRELRPDKQDEDALADGCSEPPMLSEEEIVVLSKALNC</sequence>
<keyword evidence="1" id="KW-0175">Coiled coil</keyword>
<dbReference type="SUPFAM" id="SSF57959">
    <property type="entry name" value="Leucine zipper domain"/>
    <property type="match status" value="1"/>
</dbReference>
<feature type="compositionally biased region" description="Pro residues" evidence="2">
    <location>
        <begin position="91"/>
        <end position="104"/>
    </location>
</feature>
<feature type="compositionally biased region" description="Pro residues" evidence="2">
    <location>
        <begin position="69"/>
        <end position="78"/>
    </location>
</feature>
<feature type="compositionally biased region" description="Basic residues" evidence="2">
    <location>
        <begin position="1"/>
        <end position="14"/>
    </location>
</feature>
<evidence type="ECO:0000313" key="4">
    <source>
        <dbReference type="Proteomes" id="UP000002640"/>
    </source>
</evidence>
<protein>
    <submittedName>
        <fullName evidence="3">Uncharacterized protein</fullName>
    </submittedName>
</protein>
<feature type="coiled-coil region" evidence="1">
    <location>
        <begin position="222"/>
        <end position="256"/>
    </location>
</feature>
<accession>G5A8T4</accession>